<protein>
    <recommendedName>
        <fullName evidence="1">Sucrose phosphatase-like domain-containing protein</fullName>
    </recommendedName>
</protein>
<proteinExistence type="predicted"/>
<dbReference type="OrthoDB" id="7847955at2"/>
<feature type="domain" description="Sucrose phosphatase-like" evidence="1">
    <location>
        <begin position="4"/>
        <end position="82"/>
    </location>
</feature>
<name>A0A192D0W8_9SPHN</name>
<dbReference type="InterPro" id="IPR023214">
    <property type="entry name" value="HAD_sf"/>
</dbReference>
<keyword evidence="3" id="KW-1185">Reference proteome</keyword>
<organism evidence="2 3">
    <name type="scientific">Erythrobacter neustonensis</name>
    <dbReference type="NCBI Taxonomy" id="1112"/>
    <lineage>
        <taxon>Bacteria</taxon>
        <taxon>Pseudomonadati</taxon>
        <taxon>Pseudomonadota</taxon>
        <taxon>Alphaproteobacteria</taxon>
        <taxon>Sphingomonadales</taxon>
        <taxon>Erythrobacteraceae</taxon>
        <taxon>Erythrobacter/Porphyrobacter group</taxon>
        <taxon>Erythrobacter</taxon>
    </lineage>
</organism>
<evidence type="ECO:0000313" key="2">
    <source>
        <dbReference type="EMBL" id="ANK11597.1"/>
    </source>
</evidence>
<dbReference type="SUPFAM" id="SSF56784">
    <property type="entry name" value="HAD-like"/>
    <property type="match status" value="1"/>
</dbReference>
<reference evidence="2 3" key="1">
    <citation type="submission" date="2016-05" db="EMBL/GenBank/DDBJ databases">
        <title>Compelete Genome Sequence of Bacteriochlorophyll-Synthesizing Bacterium Porphyrobacter neustonensis DSM 9434.</title>
        <authorList>
            <person name="Shi X.-L."/>
            <person name="Wu Y.-H."/>
            <person name="Cheng H."/>
            <person name="Xu L."/>
            <person name="Zhang X.-Q."/>
            <person name="Wang C.-S."/>
            <person name="Xu X.-W."/>
        </authorList>
    </citation>
    <scope>NUCLEOTIDE SEQUENCE [LARGE SCALE GENOMIC DNA]</scope>
    <source>
        <strain evidence="2 3">DSM 9434</strain>
    </source>
</reference>
<dbReference type="EMBL" id="CP016033">
    <property type="protein sequence ID" value="ANK11597.1"/>
    <property type="molecule type" value="Genomic_DNA"/>
</dbReference>
<dbReference type="InterPro" id="IPR036412">
    <property type="entry name" value="HAD-like_sf"/>
</dbReference>
<dbReference type="Pfam" id="PF05116">
    <property type="entry name" value="S6PP"/>
    <property type="match status" value="1"/>
</dbReference>
<accession>A0A192D0W8</accession>
<sequence length="108" mass="11760">MCFRARQERAQRFCIAAQLQIARSHILAAGDSGNDIDMLHAASHPIVVANRSPEMAEWIADNRVHLSPAMNAHGVVEGAEAFFACKSRPRLPSLERDTVGLSLARLAA</sequence>
<evidence type="ECO:0000313" key="3">
    <source>
        <dbReference type="Proteomes" id="UP000078263"/>
    </source>
</evidence>
<dbReference type="InterPro" id="IPR006380">
    <property type="entry name" value="SPP-like_dom"/>
</dbReference>
<evidence type="ECO:0000259" key="1">
    <source>
        <dbReference type="Pfam" id="PF05116"/>
    </source>
</evidence>
<dbReference type="Gene3D" id="3.40.50.1000">
    <property type="entry name" value="HAD superfamily/HAD-like"/>
    <property type="match status" value="1"/>
</dbReference>
<dbReference type="STRING" id="1112.A9D12_00020"/>
<dbReference type="GO" id="GO:0003824">
    <property type="term" value="F:catalytic activity"/>
    <property type="evidence" value="ECO:0007669"/>
    <property type="project" value="UniProtKB-ARBA"/>
</dbReference>
<dbReference type="KEGG" id="pns:A9D12_00020"/>
<gene>
    <name evidence="2" type="ORF">A9D12_00020</name>
</gene>
<dbReference type="AlphaFoldDB" id="A0A192D0W8"/>
<dbReference type="Proteomes" id="UP000078263">
    <property type="component" value="Chromosome"/>
</dbReference>